<evidence type="ECO:0000256" key="3">
    <source>
        <dbReference type="ARBA" id="ARBA00023098"/>
    </source>
</evidence>
<accession>A0AAV4LPZ2</accession>
<organism evidence="7 8">
    <name type="scientific">Babesia caballi</name>
    <dbReference type="NCBI Taxonomy" id="5871"/>
    <lineage>
        <taxon>Eukaryota</taxon>
        <taxon>Sar</taxon>
        <taxon>Alveolata</taxon>
        <taxon>Apicomplexa</taxon>
        <taxon>Aconoidasida</taxon>
        <taxon>Piroplasmida</taxon>
        <taxon>Babesiidae</taxon>
        <taxon>Babesia</taxon>
    </lineage>
</organism>
<dbReference type="RefSeq" id="XP_067714089.1">
    <property type="nucleotide sequence ID" value="XM_067857988.1"/>
</dbReference>
<dbReference type="Gene3D" id="3.40.1090.10">
    <property type="entry name" value="Cytosolic phospholipase A2 catalytic domain"/>
    <property type="match status" value="1"/>
</dbReference>
<evidence type="ECO:0000256" key="1">
    <source>
        <dbReference type="ARBA" id="ARBA00022801"/>
    </source>
</evidence>
<dbReference type="SUPFAM" id="SSF52151">
    <property type="entry name" value="FabD/lysophospholipase-like"/>
    <property type="match status" value="1"/>
</dbReference>
<keyword evidence="1 4" id="KW-0378">Hydrolase</keyword>
<feature type="compositionally biased region" description="Low complexity" evidence="5">
    <location>
        <begin position="264"/>
        <end position="279"/>
    </location>
</feature>
<evidence type="ECO:0000256" key="2">
    <source>
        <dbReference type="ARBA" id="ARBA00022963"/>
    </source>
</evidence>
<dbReference type="GO" id="GO:0016042">
    <property type="term" value="P:lipid catabolic process"/>
    <property type="evidence" value="ECO:0007669"/>
    <property type="project" value="UniProtKB-UniRule"/>
</dbReference>
<feature type="region of interest" description="Disordered" evidence="5">
    <location>
        <begin position="1687"/>
        <end position="1706"/>
    </location>
</feature>
<dbReference type="EMBL" id="BPLF01000001">
    <property type="protein sequence ID" value="GIX62018.1"/>
    <property type="molecule type" value="Genomic_DNA"/>
</dbReference>
<feature type="region of interest" description="Disordered" evidence="5">
    <location>
        <begin position="40"/>
        <end position="107"/>
    </location>
</feature>
<feature type="compositionally biased region" description="Basic residues" evidence="5">
    <location>
        <begin position="2769"/>
        <end position="2787"/>
    </location>
</feature>
<dbReference type="InterPro" id="IPR002641">
    <property type="entry name" value="PNPLA_dom"/>
</dbReference>
<keyword evidence="3 4" id="KW-0443">Lipid metabolism</keyword>
<dbReference type="Proteomes" id="UP001497744">
    <property type="component" value="Unassembled WGS sequence"/>
</dbReference>
<feature type="short sequence motif" description="DGA/G" evidence="4">
    <location>
        <begin position="1017"/>
        <end position="1019"/>
    </location>
</feature>
<feature type="region of interest" description="Disordered" evidence="5">
    <location>
        <begin position="373"/>
        <end position="403"/>
    </location>
</feature>
<sequence length="2787" mass="304656">MWIGRQSYQGAILLPFYFAAAGKSNTPAYLLSGPAAARNGANDDGQPMVPGGGQRPRRGAPFTTARPTAGSTVSGSAASAVPTASTIPTASTAAGRPSRMPPIAAQSNTSIFGGVPKDYPDSNACGDVVRHVEEILLRTGTTRGAAKQHVALNCLRLLLHAHPGCVSVLMRPNIYDLLLKILQQRHQRSIWETVNSYIRSFSQDEEMAERLTEVTALALLHAMALHSAEMRRVISRDNRIKTLLLRIYVFDYKTRKAQVTGRQGATASSETDSSDDTGSNVSGEHPDDTCISSSLPDSVADLTEETSVERFERLVKERISMWDTQRLVNDILGHSGYEIDHWAFMSKFKDEYDNLDNKDSPIYDAATLIKRKTVEQPPAAPTEKPEAPETATAGETPAKQVEPPGPQLLWIPYCYSELESNAPDAIRRYLHIYMGEEEGSKVNLDGLRFLTIETPRGHPSDLVYGLVFLCKDELNTSGTTTCHPEITRMERSAAGTPQPLEGYNVLSNVQVAKSQHMNGTVIVEKILSGMKTATSLRMMNEMVNELWTLLGSKEKEVIEIIGRDLDLECLATFIRRSLLYTRTAEIDSDPLIDQSVEEEAPSMLKSIKSTVWSYFSSVVPAMPDRNLGNKHSEIASDPVKSANQAVKIPEVVTPSRASKVVSDLSTVPAATTARHLQTSILGFLVDLIYLNGVSSLATIRSCKSLVEAVECVRDSLPPAEKLADVLDTEKGKMVALVDRRRTSMRNKTTVIYRPVETISKEDIAALRTQQLDELGNIKFDYEAWSKDSWMRQRVVKRSAMGPFFNGNKLLNILGQHKRDFFRGRGLRILSIDGGGSKGVVALEMLGMLEKELGKPLHEVFDFVCGTSCGGIIGAMLVLEKAGVSDIKLVFEKMLAKVFTRDSYRATSTRIIMRRAYYDERVLYESLRHSFGTAELIDYSVDPACPKFCCLSVQLDIFPLKPIIWRNYNYPLEVLENTDPMKIREGAFAIQTADALRATTAAPTYFPLMERNGSIYADGALYANNPTLLAMLEAQQVYPGVPIDCLVSVGSGDWLPEYENTVAKNEIGGETNRVYMTENGVLKADTDQSPAAASSAAEAEAESVTPAKGVKDVLLRSIDVPVTCGSGKVGIDKLLHHVVTSATGTEIVHGALEALMDSSVYFRLNPIVPVVKIDNTDPEVLEELKTIARGYMNEDAQAEPARRAGVDLAVRPHARAHEVEPALAPVAPDPVQVVAGHPRAALEVDGEADGAEELPRVELPRVAVGQNVLHGHLLAVVEVGAVQRLGLAAALAAVDGLQLPRLDHLDDHPDLLLVPAPAHEAHGVVGRPVERLDEPVARDVVGEQAVLADRLAQVGLGDDQPEAHVVDAADHVHGGVDGVDWVRGGLGQRLGALGGRAEVRRRAAQGRAQRPLVPHLVRHAVARHVHSPIEAQQVVLGRDHQLVQVRRRYRVLALQLRHPADDHEGVPQAEDPARRRRRGNPLGLLVHLHLAPQPRRAGRVEAHAAVAVGARDGRPAGHAAVVARVLEERLGELAHGGPHRLRARQPVQAHQVHVGVAAVLRRPVEVEGQVLPVHRDQQPVEARAQRAAQQGQVDVVFHVLAAAAHESVVGAVVRGLRLRYFNRAWSPRTVHIPGNGPVDGRSLSAHASRAKGTRVRPVLHRRALYHRSNLAECPSAHGPWNVAVQHPGRAPPRGAVGHGHPDARGRNALGNRAAQRQQPGLGQLQPSHLTQRGDGAIVGIEKVGEVHVVLGVHALQQHRGGETRRVLRTENVRLAVLVPGEEAVRRGGRARDVEGLAAVAVRALHDRRARVVADETLERLDLGNEGVVVDGLGRHRALHGDGTAQVRPRAGVGRALHGPAARVIGVKPAENADGNLQIHKEVARHLHGDDQLLQRILAVQRVNVLPDQLLLRPANHLGVYRRHDVGRPLQLYVDRLPSPLLRHRLLLLQNAVVLDQPRRVLLLLGRVPEQLQHPVEVAALHVSQQNVVEDVVRNLQLRLGHGLERPELADGAAQHVNLKGPQVELERGLDVLVRHAEGHRRWRVPVLNQVGEGKLPGADDLRRQPGVAGKGAPAAAARLHARTASNGRLVRVSMHPAVHRAQVHALHRVVVLEPHDEGQPRHLERLRAVARGVVANVIQNLLVARPRRGANGLHRHALVQKRQLVQHEKTARAQPLILVYAGLVIVLRMQQPVTADALLQGLRHGPGLVSQAAVVHRNVTAVAEEDGVVVPVLVAAADAAQRVVRPVLRQVRTLGARQANAQHVEALALGVVVVPVVHHLVVVLLDVALDHLRFDVRPRVVVGLPLHLDPLQQRREGRVDLLQRVQVLLQNGGRIVVVRALPRRRFRLLRGRRLRKGLLAHQGPRLVNINSVVHHLVLVVHHRRVAEAHAGDVVCDFHGGADRTGHLRHAQTAPADRRRLGLDKGEELRTVVHRARRGHVRQRQAPQELPRAGGGLRQQVIVACPDRVHHRTVELLQERDILIVGPAQVGAVLEDGLAAARPDRRRAVHDLGDLLRRNHVVEHVGFETRPARGGQVDVLRRVVRAVEQDADAVGSLGRENNRQLQLPVVLRVHHRVVVHLVVEARHLLLRAHRKPSVVHVGRELRRALVPQRRQPHNPVGGRGRQLPALALDPEAHAHDGVVPAGSLVALRPFDAGTLRGRAARRLRYLGAPRLALQARGVGVGFLVLAQELARLPRDVAAVPRMVPQTQNQGRGRVGEELALSVEPKALLLLRCFPRGCCVLIHGSGCAFSAGARTRKPVDDEPGGNRVPRKRPTRACKRIRPCGPP</sequence>
<proteinExistence type="predicted"/>
<feature type="short sequence motif" description="GXGXXG" evidence="4">
    <location>
        <begin position="833"/>
        <end position="838"/>
    </location>
</feature>
<feature type="region of interest" description="Disordered" evidence="5">
    <location>
        <begin position="261"/>
        <end position="296"/>
    </location>
</feature>
<evidence type="ECO:0000259" key="6">
    <source>
        <dbReference type="PROSITE" id="PS51635"/>
    </source>
</evidence>
<feature type="compositionally biased region" description="Low complexity" evidence="5">
    <location>
        <begin position="388"/>
        <end position="398"/>
    </location>
</feature>
<evidence type="ECO:0000313" key="8">
    <source>
        <dbReference type="Proteomes" id="UP001497744"/>
    </source>
</evidence>
<feature type="compositionally biased region" description="Low complexity" evidence="5">
    <location>
        <begin position="67"/>
        <end position="95"/>
    </location>
</feature>
<evidence type="ECO:0000256" key="5">
    <source>
        <dbReference type="SAM" id="MobiDB-lite"/>
    </source>
</evidence>
<dbReference type="GO" id="GO:0004620">
    <property type="term" value="F:phospholipase activity"/>
    <property type="evidence" value="ECO:0007669"/>
    <property type="project" value="TreeGrafter"/>
</dbReference>
<protein>
    <submittedName>
        <fullName evidence="7">Calcium-independent phospholipase A2-gamma</fullName>
    </submittedName>
</protein>
<keyword evidence="8" id="KW-1185">Reference proteome</keyword>
<gene>
    <name evidence="7" type="ORF">BcabD6B2_14530</name>
</gene>
<comment type="caution">
    <text evidence="7">The sequence shown here is derived from an EMBL/GenBank/DDBJ whole genome shotgun (WGS) entry which is preliminary data.</text>
</comment>
<dbReference type="GO" id="GO:0006631">
    <property type="term" value="P:fatty acid metabolic process"/>
    <property type="evidence" value="ECO:0007669"/>
    <property type="project" value="TreeGrafter"/>
</dbReference>
<dbReference type="InterPro" id="IPR016035">
    <property type="entry name" value="Acyl_Trfase/lysoPLipase"/>
</dbReference>
<keyword evidence="2 4" id="KW-0442">Lipid degradation</keyword>
<name>A0AAV4LPZ2_BABCB</name>
<reference evidence="7 8" key="1">
    <citation type="submission" date="2021-06" db="EMBL/GenBank/DDBJ databases">
        <title>Genome sequence of Babesia caballi.</title>
        <authorList>
            <person name="Yamagishi J."/>
            <person name="Kidaka T."/>
            <person name="Ochi A."/>
        </authorList>
    </citation>
    <scope>NUCLEOTIDE SEQUENCE [LARGE SCALE GENOMIC DNA]</scope>
    <source>
        <strain evidence="7">USDA-D6B2</strain>
    </source>
</reference>
<feature type="active site" description="Nucleophile" evidence="4">
    <location>
        <position position="867"/>
    </location>
</feature>
<evidence type="ECO:0000313" key="7">
    <source>
        <dbReference type="EMBL" id="GIX62018.1"/>
    </source>
</evidence>
<dbReference type="Pfam" id="PF01734">
    <property type="entry name" value="Patatin"/>
    <property type="match status" value="1"/>
</dbReference>
<dbReference type="PANTHER" id="PTHR24185">
    <property type="entry name" value="CALCIUM-INDEPENDENT PHOSPHOLIPASE A2-GAMMA"/>
    <property type="match status" value="1"/>
</dbReference>
<evidence type="ECO:0000256" key="4">
    <source>
        <dbReference type="PROSITE-ProRule" id="PRU01161"/>
    </source>
</evidence>
<dbReference type="PANTHER" id="PTHR24185:SF1">
    <property type="entry name" value="CALCIUM-INDEPENDENT PHOSPHOLIPASE A2-GAMMA"/>
    <property type="match status" value="1"/>
</dbReference>
<dbReference type="GO" id="GO:0016020">
    <property type="term" value="C:membrane"/>
    <property type="evidence" value="ECO:0007669"/>
    <property type="project" value="TreeGrafter"/>
</dbReference>
<feature type="active site" description="Proton acceptor" evidence="4">
    <location>
        <position position="1017"/>
    </location>
</feature>
<feature type="region of interest" description="Disordered" evidence="5">
    <location>
        <begin position="2754"/>
        <end position="2787"/>
    </location>
</feature>
<feature type="short sequence motif" description="GXSXG" evidence="4">
    <location>
        <begin position="865"/>
        <end position="869"/>
    </location>
</feature>
<dbReference type="GeneID" id="94193501"/>
<dbReference type="PROSITE" id="PS51635">
    <property type="entry name" value="PNPLA"/>
    <property type="match status" value="1"/>
</dbReference>
<feature type="domain" description="PNPLA" evidence="6">
    <location>
        <begin position="829"/>
        <end position="1030"/>
    </location>
</feature>